<sequence length="54" mass="5389">MSGVKSHSSTVELRPKLLGLGLVEGDGTAGVGVKSVDISRNAGGEAGLLGQARR</sequence>
<name>A0A101EP72_9THEM</name>
<dbReference type="AlphaFoldDB" id="A0A101EP72"/>
<gene>
    <name evidence="1" type="ORF">XD57_1619</name>
</gene>
<dbReference type="Proteomes" id="UP000058636">
    <property type="component" value="Unassembled WGS sequence"/>
</dbReference>
<organism evidence="1 2">
    <name type="scientific">Thermotoga petrophila</name>
    <dbReference type="NCBI Taxonomy" id="93929"/>
    <lineage>
        <taxon>Bacteria</taxon>
        <taxon>Thermotogati</taxon>
        <taxon>Thermotogota</taxon>
        <taxon>Thermotogae</taxon>
        <taxon>Thermotogales</taxon>
        <taxon>Thermotogaceae</taxon>
        <taxon>Thermotoga</taxon>
    </lineage>
</organism>
<dbReference type="EMBL" id="LGFG01000204">
    <property type="protein sequence ID" value="KUK22280.1"/>
    <property type="molecule type" value="Genomic_DNA"/>
</dbReference>
<comment type="caution">
    <text evidence="1">The sequence shown here is derived from an EMBL/GenBank/DDBJ whole genome shotgun (WGS) entry which is preliminary data.</text>
</comment>
<accession>A0A101EP72</accession>
<protein>
    <submittedName>
        <fullName evidence="1">Uncharacterized protein</fullName>
    </submittedName>
</protein>
<reference evidence="1 2" key="1">
    <citation type="journal article" date="2015" name="MBio">
        <title>Genome-Resolved Metagenomic Analysis Reveals Roles for Candidate Phyla and Other Microbial Community Members in Biogeochemical Transformations in Oil Reservoirs.</title>
        <authorList>
            <person name="Hu P."/>
            <person name="Tom L."/>
            <person name="Singh A."/>
            <person name="Thomas B.C."/>
            <person name="Baker B.J."/>
            <person name="Piceno Y.M."/>
            <person name="Andersen G.L."/>
            <person name="Banfield J.F."/>
        </authorList>
    </citation>
    <scope>NUCLEOTIDE SEQUENCE [LARGE SCALE GENOMIC DNA]</scope>
    <source>
        <strain evidence="1">46_26</strain>
    </source>
</reference>
<evidence type="ECO:0000313" key="2">
    <source>
        <dbReference type="Proteomes" id="UP000058636"/>
    </source>
</evidence>
<evidence type="ECO:0000313" key="1">
    <source>
        <dbReference type="EMBL" id="KUK22280.1"/>
    </source>
</evidence>
<proteinExistence type="predicted"/>